<dbReference type="Pfam" id="PF05043">
    <property type="entry name" value="Mga"/>
    <property type="match status" value="1"/>
</dbReference>
<evidence type="ECO:0000313" key="2">
    <source>
        <dbReference type="EMBL" id="OJG81831.1"/>
    </source>
</evidence>
<dbReference type="OrthoDB" id="2143991at2"/>
<evidence type="ECO:0000259" key="1">
    <source>
        <dbReference type="Pfam" id="PF05043"/>
    </source>
</evidence>
<name>A0A1L8WLE3_9ENTE</name>
<dbReference type="InterPro" id="IPR007737">
    <property type="entry name" value="Mga_HTH"/>
</dbReference>
<dbReference type="AlphaFoldDB" id="A0A1L8WLE3"/>
<keyword evidence="3" id="KW-1185">Reference proteome</keyword>
<protein>
    <recommendedName>
        <fullName evidence="1">Mga helix-turn-helix domain-containing protein</fullName>
    </recommendedName>
</protein>
<comment type="caution">
    <text evidence="2">The sequence shown here is derived from an EMBL/GenBank/DDBJ whole genome shotgun (WGS) entry which is preliminary data.</text>
</comment>
<dbReference type="RefSeq" id="WP_071855357.1">
    <property type="nucleotide sequence ID" value="NZ_JXLB01000009.1"/>
</dbReference>
<proteinExistence type="predicted"/>
<organism evidence="2 3">
    <name type="scientific">Enterococcus ratti</name>
    <dbReference type="NCBI Taxonomy" id="150033"/>
    <lineage>
        <taxon>Bacteria</taxon>
        <taxon>Bacillati</taxon>
        <taxon>Bacillota</taxon>
        <taxon>Bacilli</taxon>
        <taxon>Lactobacillales</taxon>
        <taxon>Enterococcaceae</taxon>
        <taxon>Enterococcus</taxon>
    </lineage>
</organism>
<dbReference type="Proteomes" id="UP000182152">
    <property type="component" value="Unassembled WGS sequence"/>
</dbReference>
<gene>
    <name evidence="2" type="ORF">RV14_GL002374</name>
</gene>
<accession>A0A1L8WLE3</accession>
<feature type="domain" description="Mga helix-turn-helix" evidence="1">
    <location>
        <begin position="81"/>
        <end position="161"/>
    </location>
</feature>
<sequence>MNLNSFLDQNQYPVFILEWLELKKSTYCTIDLLCEFVGISRFRCLKYIEELNELLYPVDKDAKIKVEPSGEIYSRHLNFLTVKKIRAHYLVKSEVFQLLNTSLNLELSLNEFSEKRFLSRTQAYDKRKKLSRLLSEYKLKYKKGKVIGNELFIRNFVYSLYLNYFYGLYNPFSKEITHEATNLLNSMMSYLELSLTFTQKNKLMIFISIVLTRTKHNHFCSLKEFDYQLQVKKKAFEVYQNFFVADDRSKQLEWQYFLTYLVSERIIVNPFKVEHSNMKEKTTCFLTNFIALDDHNYLHYFTELTKELKRLNIKYRIFPLTTDFFTIYRHTEFLEENYPSLVKPVEDLIDLWTDVSAPYLDKNRVFDDVFFSVLEIIPLDKIDDKVYVCVDFTQGIAYSNFIINQIEGFKNQNIVVQRKLEFNTDIFISDYASPKLSMDQIIWKTPPNADDWEDFGNHVIAVKQRKRGQVHV</sequence>
<reference evidence="2 3" key="1">
    <citation type="submission" date="2014-12" db="EMBL/GenBank/DDBJ databases">
        <title>Draft genome sequences of 29 type strains of Enterococci.</title>
        <authorList>
            <person name="Zhong Z."/>
            <person name="Sun Z."/>
            <person name="Liu W."/>
            <person name="Zhang W."/>
            <person name="Zhang H."/>
        </authorList>
    </citation>
    <scope>NUCLEOTIDE SEQUENCE [LARGE SCALE GENOMIC DNA]</scope>
    <source>
        <strain evidence="2 3">DSM 15687</strain>
    </source>
</reference>
<dbReference type="EMBL" id="JXLB01000009">
    <property type="protein sequence ID" value="OJG81831.1"/>
    <property type="molecule type" value="Genomic_DNA"/>
</dbReference>
<dbReference type="STRING" id="150033.RV14_GL002374"/>
<evidence type="ECO:0000313" key="3">
    <source>
        <dbReference type="Proteomes" id="UP000182152"/>
    </source>
</evidence>